<feature type="compositionally biased region" description="Basic and acidic residues" evidence="1">
    <location>
        <begin position="499"/>
        <end position="525"/>
    </location>
</feature>
<reference evidence="2 3" key="1">
    <citation type="journal article" date="2014" name="BMC Genomics">
        <title>Comparative genomics of the major fungal agents of human and animal Sporotrichosis: Sporothrix schenckii and Sporothrix brasiliensis.</title>
        <authorList>
            <person name="Teixeira M.M."/>
            <person name="de Almeida L.G."/>
            <person name="Kubitschek-Barreira P."/>
            <person name="Alves F.L."/>
            <person name="Kioshima E.S."/>
            <person name="Abadio A.K."/>
            <person name="Fernandes L."/>
            <person name="Derengowski L.S."/>
            <person name="Ferreira K.S."/>
            <person name="Souza R.C."/>
            <person name="Ruiz J.C."/>
            <person name="de Andrade N.C."/>
            <person name="Paes H.C."/>
            <person name="Nicola A.M."/>
            <person name="Albuquerque P."/>
            <person name="Gerber A.L."/>
            <person name="Martins V.P."/>
            <person name="Peconick L.D."/>
            <person name="Neto A.V."/>
            <person name="Chaucanez C.B."/>
            <person name="Silva P.A."/>
            <person name="Cunha O.L."/>
            <person name="de Oliveira F.F."/>
            <person name="dos Santos T.C."/>
            <person name="Barros A.L."/>
            <person name="Soares M.A."/>
            <person name="de Oliveira L.M."/>
            <person name="Marini M.M."/>
            <person name="Villalobos-Duno H."/>
            <person name="Cunha M.M."/>
            <person name="de Hoog S."/>
            <person name="da Silveira J.F."/>
            <person name="Henrissat B."/>
            <person name="Nino-Vega G.A."/>
            <person name="Cisalpino P.S."/>
            <person name="Mora-Montes H.M."/>
            <person name="Almeida S.R."/>
            <person name="Stajich J.E."/>
            <person name="Lopes-Bezerra L.M."/>
            <person name="Vasconcelos A.T."/>
            <person name="Felipe M.S."/>
        </authorList>
    </citation>
    <scope>NUCLEOTIDE SEQUENCE [LARGE SCALE GENOMIC DNA]</scope>
    <source>
        <strain evidence="2 3">5110</strain>
    </source>
</reference>
<feature type="region of interest" description="Disordered" evidence="1">
    <location>
        <begin position="198"/>
        <end position="228"/>
    </location>
</feature>
<feature type="region of interest" description="Disordered" evidence="1">
    <location>
        <begin position="1063"/>
        <end position="1087"/>
    </location>
</feature>
<feature type="region of interest" description="Disordered" evidence="1">
    <location>
        <begin position="475"/>
        <end position="525"/>
    </location>
</feature>
<evidence type="ECO:0000313" key="2">
    <source>
        <dbReference type="EMBL" id="KIH87735.1"/>
    </source>
</evidence>
<accession>A0A0C2IL69</accession>
<dbReference type="HOGENOM" id="CLU_285153_0_0_1"/>
<dbReference type="RefSeq" id="XP_040615745.1">
    <property type="nucleotide sequence ID" value="XM_040762884.1"/>
</dbReference>
<dbReference type="AlphaFoldDB" id="A0A0C2IL69"/>
<comment type="caution">
    <text evidence="2">The sequence shown here is derived from an EMBL/GenBank/DDBJ whole genome shotgun (WGS) entry which is preliminary data.</text>
</comment>
<dbReference type="VEuPathDB" id="FungiDB:SPBR_04607"/>
<evidence type="ECO:0000313" key="3">
    <source>
        <dbReference type="Proteomes" id="UP000031575"/>
    </source>
</evidence>
<organism evidence="2 3">
    <name type="scientific">Sporothrix brasiliensis 5110</name>
    <dbReference type="NCBI Taxonomy" id="1398154"/>
    <lineage>
        <taxon>Eukaryota</taxon>
        <taxon>Fungi</taxon>
        <taxon>Dikarya</taxon>
        <taxon>Ascomycota</taxon>
        <taxon>Pezizomycotina</taxon>
        <taxon>Sordariomycetes</taxon>
        <taxon>Sordariomycetidae</taxon>
        <taxon>Ophiostomatales</taxon>
        <taxon>Ophiostomataceae</taxon>
        <taxon>Sporothrix</taxon>
    </lineage>
</organism>
<dbReference type="Proteomes" id="UP000031575">
    <property type="component" value="Unassembled WGS sequence"/>
</dbReference>
<dbReference type="GeneID" id="63677805"/>
<feature type="compositionally biased region" description="Basic residues" evidence="1">
    <location>
        <begin position="484"/>
        <end position="498"/>
    </location>
</feature>
<keyword evidence="3" id="KW-1185">Reference proteome</keyword>
<gene>
    <name evidence="2" type="ORF">SPBR_04607</name>
</gene>
<evidence type="ECO:0000256" key="1">
    <source>
        <dbReference type="SAM" id="MobiDB-lite"/>
    </source>
</evidence>
<proteinExistence type="predicted"/>
<feature type="compositionally biased region" description="Basic and acidic residues" evidence="1">
    <location>
        <begin position="1063"/>
        <end position="1081"/>
    </location>
</feature>
<dbReference type="EMBL" id="AWTV01000010">
    <property type="protein sequence ID" value="KIH87735.1"/>
    <property type="molecule type" value="Genomic_DNA"/>
</dbReference>
<name>A0A0C2IL69_9PEZI</name>
<sequence>MIPHVLVDTAGVPRRRRQLLVGGQQARRRQQAHVLQHVLVRPLVAVGPEAVGAVPGGEAVGQVERAKRVVAVADGGDGHGGGAAGRDVAEVDPVRGEGDVVGVDVFLPLLAVPADAHVDAQDGRGEPRHLDGGAVAAGDGSKLVGDVAGVKGQPLAGPVADADAVEREVDDGGVAAAQVDAKGAQHVDALDVGADVQGQADVEDVRPRRQRRQSGRLDEAVDPPARLGAGDRLAVEHDGGRVQALQGDLGVRDRARQAGLKGEAQMDRVRRGPRARRHAVRLRQIVLAQRQADAPAGDVVRPQNLLGVVRPGGLVVQAVARHVEQQDVGLAEGDLAEGELAGDVPRGARKCERGRHGRGRLWLQAQQDAPAAVKRKRERRPRHALSADGRRVCECADIARHGVEDTHIPVAAQVELRLPRVLAVGVADKHIAVVAVRAHLVEERVGRQAAARPRRPHVAHALERAQNVRLAEGDVHRRGQGVGRARRRHAVHERRRRPGHDDGAAVRQQGREGGQRGRADRVQRRHDDDVVVAVAKVQLAAARRDRLVEEQRLGQKVKVDEAVAQPVGDVLEALLHLDGGRRRVVRPVGQPEALDGVHDGDADGRHAARQRVVHARKVVLDGGLVVAAPRALVANGRRVVALGLAGHAVPREVRAAHVDAQRGLPVARPLVAHKVKRPVGHAVDLRQHAAAAVLARDRLRLLGRRVLAPVAQHVDARQVHAAVAAHGLADGPRLRRQLRLEHHVARQPEAVVGAPAGNLVREGAREALADVVVEVVARGRGRAARVPDNLRQAREQVAAVARLVARREVVRPRQKDVGLAARVRQPLLHRKLRLVREDGRHRPAKLVAHGPLVRLVRRRHKRPHRLRVERVHVVAAVEPLGRRVGLVVDVPQLLAVRDPVLVVVRKTTVAREVAVLVQPDGVPRQQPAQLRAPRLPRVGHGLALAPRMRRVAVRPWRHQQVAAPERRVRVVLGDLAARKARRPPVLVVQPRVHVVVLGVVHARPHEPHKLGAQVLDVEAHARVHVEPAESHGLELVNLPQQLGLGELVVPRPEGRRAVFFSGRPEHGRREGRPRRGEEVPRWGHCVS</sequence>
<protein>
    <submittedName>
        <fullName evidence="2">Uncharacterized protein</fullName>
    </submittedName>
</protein>